<dbReference type="EMBL" id="PDCH01000006">
    <property type="protein sequence ID" value="RBP99355.1"/>
    <property type="molecule type" value="Genomic_DNA"/>
</dbReference>
<feature type="transmembrane region" description="Helical" evidence="2">
    <location>
        <begin position="68"/>
        <end position="86"/>
    </location>
</feature>
<gene>
    <name evidence="5" type="ORF">CRD59_03895</name>
</gene>
<sequence>MNASVDRMPSNTAESVKASSDAGVPENDGGPTGIDPASSGSPAGGPSAPLQVTDAGVRSVGGWSGKRFTLSLLGAIAAGLVLALLFTTVSAAGNSTDLAYNALDYDVTVLPNGDLRVKERIDMSLRAREDGDGDDKPWRQLYQRYRINPENLTGISDVSVRDVDRGKNYPQTVSMNPSDVGQADHWDEDQADSWYIAQVEGDDLYDYEYERPKDPGNPTPGECQMGGGSCQVEIGWNIPELKEADSRVFELAFTMHGVSTAYDDVTAFQWEPVGTGNQTQIGKLSGVIHLPQGEHRARAATKAWLHYTGPSSDWRDAGGDLHFQADRVSPGQFLDVKVIMDRTLTRDVPRVRHERAGQRIAGEEDRQEAAWRRGRTIKARLSLALWTLIAAVTLAMAVLAIRSAFRSFRSSRYAGPITYWRQAPQMSPAAAAELNTVMFGGRKALHSRQMAATVLSLASKGAIAVYPGPVRRYAGLNLLTVDPRELGRAMGAKGTVMDRAEGTSTIVIRPVAYEDVESLALANSELAALALLKQAAERLGSRVFDLKQMQDSFSDYHDAWHLMSRFDNAVAVEFGSLAATRSLSGSMVLEFLGVVAALGLWALGPATGQSMLGWICGAVLLLACAFALGYGRPVGLTGQGQEWAGQVAGLRAYLLDFSSFRERGVESLALWDVYLVYATALGISKEAMRELAKAYPQVTDSDWLDAHYGGLLYMSYRPYGRTGGWGSEGPGLQAVGRGFSAGIGDLGGQLSSGFSQLQETISAAGSSGSSGGSFGGGGFGGSSGGSGGGSFGGR</sequence>
<protein>
    <recommendedName>
        <fullName evidence="7">DUF2207 domain-containing protein</fullName>
    </recommendedName>
</protein>
<feature type="domain" description="Predicted membrane protein YciQ-like C-terminal" evidence="4">
    <location>
        <begin position="418"/>
        <end position="691"/>
    </location>
</feature>
<feature type="transmembrane region" description="Helical" evidence="2">
    <location>
        <begin position="612"/>
        <end position="631"/>
    </location>
</feature>
<feature type="transmembrane region" description="Helical" evidence="2">
    <location>
        <begin position="383"/>
        <end position="405"/>
    </location>
</feature>
<dbReference type="Pfam" id="PF09972">
    <property type="entry name" value="DUF2207"/>
    <property type="match status" value="1"/>
</dbReference>
<dbReference type="InterPro" id="IPR048389">
    <property type="entry name" value="YciQ-like_C"/>
</dbReference>
<comment type="caution">
    <text evidence="5">The sequence shown here is derived from an EMBL/GenBank/DDBJ whole genome shotgun (WGS) entry which is preliminary data.</text>
</comment>
<evidence type="ECO:0000313" key="5">
    <source>
        <dbReference type="EMBL" id="RBP99355.1"/>
    </source>
</evidence>
<dbReference type="Pfam" id="PF20990">
    <property type="entry name" value="DUF2207_C"/>
    <property type="match status" value="1"/>
</dbReference>
<feature type="compositionally biased region" description="Low complexity" evidence="1">
    <location>
        <begin position="36"/>
        <end position="49"/>
    </location>
</feature>
<keyword evidence="2" id="KW-0472">Membrane</keyword>
<feature type="domain" description="DUF2207" evidence="3">
    <location>
        <begin position="103"/>
        <end position="340"/>
    </location>
</feature>
<keyword evidence="6" id="KW-1185">Reference proteome</keyword>
<accession>A0A366KC91</accession>
<dbReference type="InterPro" id="IPR018702">
    <property type="entry name" value="DUF2207"/>
</dbReference>
<dbReference type="Proteomes" id="UP000252345">
    <property type="component" value="Unassembled WGS sequence"/>
</dbReference>
<keyword evidence="2" id="KW-1133">Transmembrane helix</keyword>
<evidence type="ECO:0000313" key="6">
    <source>
        <dbReference type="Proteomes" id="UP000252345"/>
    </source>
</evidence>
<evidence type="ECO:0000256" key="2">
    <source>
        <dbReference type="SAM" id="Phobius"/>
    </source>
</evidence>
<dbReference type="AlphaFoldDB" id="A0A366KC91"/>
<proteinExistence type="predicted"/>
<evidence type="ECO:0008006" key="7">
    <source>
        <dbReference type="Google" id="ProtNLM"/>
    </source>
</evidence>
<feature type="region of interest" description="Disordered" evidence="1">
    <location>
        <begin position="774"/>
        <end position="794"/>
    </location>
</feature>
<dbReference type="OrthoDB" id="3223373at2"/>
<reference evidence="5 6" key="1">
    <citation type="submission" date="2017-10" db="EMBL/GenBank/DDBJ databases">
        <title>Bifidobacterium xylocopum sp. nov. and Bifidobacterium aemilianum sp. nov., from the carpenter bee (Xylocopa violacea) digestive tract.</title>
        <authorList>
            <person name="Alberoni D."/>
            <person name="Baffoni L."/>
            <person name="Di Gioia D."/>
            <person name="Gaggia F."/>
            <person name="Biavati B."/>
        </authorList>
    </citation>
    <scope>NUCLEOTIDE SEQUENCE [LARGE SCALE GENOMIC DNA]</scope>
    <source>
        <strain evidence="5 6">XV2</strain>
    </source>
</reference>
<feature type="transmembrane region" description="Helical" evidence="2">
    <location>
        <begin position="587"/>
        <end position="606"/>
    </location>
</feature>
<feature type="compositionally biased region" description="Polar residues" evidence="1">
    <location>
        <begin position="1"/>
        <end position="18"/>
    </location>
</feature>
<keyword evidence="2" id="KW-0812">Transmembrane</keyword>
<dbReference type="RefSeq" id="WP_113853314.1">
    <property type="nucleotide sequence ID" value="NZ_PDCH01000006.1"/>
</dbReference>
<feature type="region of interest" description="Disordered" evidence="1">
    <location>
        <begin position="1"/>
        <end position="53"/>
    </location>
</feature>
<name>A0A366KC91_9BIFI</name>
<evidence type="ECO:0000259" key="3">
    <source>
        <dbReference type="Pfam" id="PF09972"/>
    </source>
</evidence>
<evidence type="ECO:0000256" key="1">
    <source>
        <dbReference type="SAM" id="MobiDB-lite"/>
    </source>
</evidence>
<organism evidence="5 6">
    <name type="scientific">Bifidobacterium xylocopae</name>
    <dbReference type="NCBI Taxonomy" id="2493119"/>
    <lineage>
        <taxon>Bacteria</taxon>
        <taxon>Bacillati</taxon>
        <taxon>Actinomycetota</taxon>
        <taxon>Actinomycetes</taxon>
        <taxon>Bifidobacteriales</taxon>
        <taxon>Bifidobacteriaceae</taxon>
        <taxon>Bifidobacterium</taxon>
    </lineage>
</organism>
<evidence type="ECO:0000259" key="4">
    <source>
        <dbReference type="Pfam" id="PF20990"/>
    </source>
</evidence>